<protein>
    <submittedName>
        <fullName evidence="1">Uncharacterized protein</fullName>
    </submittedName>
</protein>
<gene>
    <name evidence="1" type="ORF">CISIN_1g0134842mg</name>
</gene>
<sequence>MEQMYVEKIMSPLLGPKYIDAG</sequence>
<reference evidence="1 2" key="1">
    <citation type="submission" date="2014-04" db="EMBL/GenBank/DDBJ databases">
        <authorList>
            <consortium name="International Citrus Genome Consortium"/>
            <person name="Gmitter F."/>
            <person name="Chen C."/>
            <person name="Farmerie W."/>
            <person name="Harkins T."/>
            <person name="Desany B."/>
            <person name="Mohiuddin M."/>
            <person name="Kodira C."/>
            <person name="Borodovsky M."/>
            <person name="Lomsadze A."/>
            <person name="Burns P."/>
            <person name="Jenkins J."/>
            <person name="Prochnik S."/>
            <person name="Shu S."/>
            <person name="Chapman J."/>
            <person name="Pitluck S."/>
            <person name="Schmutz J."/>
            <person name="Rokhsar D."/>
        </authorList>
    </citation>
    <scope>NUCLEOTIDE SEQUENCE</scope>
</reference>
<dbReference type="Proteomes" id="UP000027120">
    <property type="component" value="Unassembled WGS sequence"/>
</dbReference>
<dbReference type="EMBL" id="KK784874">
    <property type="protein sequence ID" value="KDO84621.1"/>
    <property type="molecule type" value="Genomic_DNA"/>
</dbReference>
<accession>A0A067HAC9</accession>
<feature type="non-terminal residue" evidence="1">
    <location>
        <position position="22"/>
    </location>
</feature>
<proteinExistence type="predicted"/>
<name>A0A067HAC9_CITSI</name>
<evidence type="ECO:0000313" key="1">
    <source>
        <dbReference type="EMBL" id="KDO84621.1"/>
    </source>
</evidence>
<organism evidence="1 2">
    <name type="scientific">Citrus sinensis</name>
    <name type="common">Sweet orange</name>
    <name type="synonym">Citrus aurantium var. sinensis</name>
    <dbReference type="NCBI Taxonomy" id="2711"/>
    <lineage>
        <taxon>Eukaryota</taxon>
        <taxon>Viridiplantae</taxon>
        <taxon>Streptophyta</taxon>
        <taxon>Embryophyta</taxon>
        <taxon>Tracheophyta</taxon>
        <taxon>Spermatophyta</taxon>
        <taxon>Magnoliopsida</taxon>
        <taxon>eudicotyledons</taxon>
        <taxon>Gunneridae</taxon>
        <taxon>Pentapetalae</taxon>
        <taxon>rosids</taxon>
        <taxon>malvids</taxon>
        <taxon>Sapindales</taxon>
        <taxon>Rutaceae</taxon>
        <taxon>Aurantioideae</taxon>
        <taxon>Citrus</taxon>
    </lineage>
</organism>
<keyword evidence="2" id="KW-1185">Reference proteome</keyword>
<dbReference type="AlphaFoldDB" id="A0A067HAC9"/>
<evidence type="ECO:0000313" key="2">
    <source>
        <dbReference type="Proteomes" id="UP000027120"/>
    </source>
</evidence>